<sequence length="434" mass="49877">MHRLLFIFLLIFGKFIECISQPASISNCGLKLEKDVPDGLKLVWHDEFNEGRLDTNQWSTQYYSTWDFIDKTNYEAFKENNLPMPAMFFTDSTLVLYTNELFPEKAYWPSGRKISSIQTYDWNRDTCLSANFVGGYIEARIRRNASKDAKMVNGAFWLDSPGPDLKYFIEKGNHAIDVEGIRPSGQVFEIDLCEYLNTEIVLHGNVAADGTFKKNIGHHIVPGDFQNKWITHGMLWTPAGLKFYIDGKLVKEWWDPSDIKSPNHMMNLYLGIYAKGGKASMEVDYIRFYQWDLEKNNELPNGDFEYGNSLFPWEGSAGIEKEKVISGKQGVSIAPGDSIYQLVYLDHTQNYNVHFQACNTGNLKIRVENLKPVSSKVVGYFDAIYNIKPFFESFTLPFKTENDYKGHKTTVKVILINNSKQNIIVDQVMIKKRT</sequence>
<evidence type="ECO:0000313" key="4">
    <source>
        <dbReference type="Proteomes" id="UP000574332"/>
    </source>
</evidence>
<dbReference type="GO" id="GO:0004553">
    <property type="term" value="F:hydrolase activity, hydrolyzing O-glycosyl compounds"/>
    <property type="evidence" value="ECO:0007669"/>
    <property type="project" value="InterPro"/>
</dbReference>
<dbReference type="CDD" id="cd00413">
    <property type="entry name" value="Glyco_hydrolase_16"/>
    <property type="match status" value="1"/>
</dbReference>
<evidence type="ECO:0000313" key="3">
    <source>
        <dbReference type="EMBL" id="NYI50773.1"/>
    </source>
</evidence>
<accession>A0A8E2A3L1</accession>
<feature type="domain" description="GH16" evidence="2">
    <location>
        <begin position="56"/>
        <end position="294"/>
    </location>
</feature>
<dbReference type="SUPFAM" id="SSF49899">
    <property type="entry name" value="Concanavalin A-like lectins/glucanases"/>
    <property type="match status" value="1"/>
</dbReference>
<dbReference type="PROSITE" id="PS51762">
    <property type="entry name" value="GH16_2"/>
    <property type="match status" value="1"/>
</dbReference>
<proteinExistence type="inferred from homology"/>
<dbReference type="GO" id="GO:0005975">
    <property type="term" value="P:carbohydrate metabolic process"/>
    <property type="evidence" value="ECO:0007669"/>
    <property type="project" value="InterPro"/>
</dbReference>
<comment type="caution">
    <text evidence="3">The sequence shown here is derived from an EMBL/GenBank/DDBJ whole genome shotgun (WGS) entry which is preliminary data.</text>
</comment>
<name>A0A8E2A3L1_9PORP</name>
<protein>
    <submittedName>
        <fullName evidence="3">Beta-glucanase (GH16 family)</fullName>
    </submittedName>
</protein>
<dbReference type="InterPro" id="IPR013320">
    <property type="entry name" value="ConA-like_dom_sf"/>
</dbReference>
<dbReference type="Proteomes" id="UP000574332">
    <property type="component" value="Unassembled WGS sequence"/>
</dbReference>
<reference evidence="3 4" key="1">
    <citation type="submission" date="2020-07" db="EMBL/GenBank/DDBJ databases">
        <title>Genomic Encyclopedia of Type Strains, Phase IV (KMG-IV): sequencing the most valuable type-strain genomes for metagenomic binning, comparative biology and taxonomic classification.</title>
        <authorList>
            <person name="Goeker M."/>
        </authorList>
    </citation>
    <scope>NUCLEOTIDE SEQUENCE [LARGE SCALE GENOMIC DNA]</scope>
    <source>
        <strain evidence="3 4">DSM 23697</strain>
    </source>
</reference>
<dbReference type="Pfam" id="PF00722">
    <property type="entry name" value="Glyco_hydro_16"/>
    <property type="match status" value="1"/>
</dbReference>
<comment type="similarity">
    <text evidence="1">Belongs to the glycosyl hydrolase 16 family.</text>
</comment>
<dbReference type="Gene3D" id="2.60.120.260">
    <property type="entry name" value="Galactose-binding domain-like"/>
    <property type="match status" value="1"/>
</dbReference>
<gene>
    <name evidence="3" type="ORF">F5613_002935</name>
</gene>
<keyword evidence="4" id="KW-1185">Reference proteome</keyword>
<dbReference type="EMBL" id="JACCCY010000004">
    <property type="protein sequence ID" value="NYI50773.1"/>
    <property type="molecule type" value="Genomic_DNA"/>
</dbReference>
<evidence type="ECO:0000259" key="2">
    <source>
        <dbReference type="PROSITE" id="PS51762"/>
    </source>
</evidence>
<evidence type="ECO:0000256" key="1">
    <source>
        <dbReference type="ARBA" id="ARBA00006865"/>
    </source>
</evidence>
<dbReference type="AlphaFoldDB" id="A0A8E2A3L1"/>
<organism evidence="3 4">
    <name type="scientific">Macellibacteroides fermentans</name>
    <dbReference type="NCBI Taxonomy" id="879969"/>
    <lineage>
        <taxon>Bacteria</taxon>
        <taxon>Pseudomonadati</taxon>
        <taxon>Bacteroidota</taxon>
        <taxon>Bacteroidia</taxon>
        <taxon>Bacteroidales</taxon>
        <taxon>Porphyromonadaceae</taxon>
        <taxon>Macellibacteroides</taxon>
    </lineage>
</organism>
<dbReference type="RefSeq" id="WP_179400202.1">
    <property type="nucleotide sequence ID" value="NZ_JACCCY010000004.1"/>
</dbReference>
<dbReference type="Gene3D" id="2.60.120.200">
    <property type="match status" value="1"/>
</dbReference>
<dbReference type="InterPro" id="IPR000757">
    <property type="entry name" value="Beta-glucanase-like"/>
</dbReference>